<dbReference type="PANTHER" id="PTHR42789">
    <property type="entry name" value="D-ISOMER SPECIFIC 2-HYDROXYACID DEHYDROGENASE FAMILY PROTEIN (AFU_ORTHOLOGUE AFUA_6G10090)"/>
    <property type="match status" value="1"/>
</dbReference>
<evidence type="ECO:0000256" key="4">
    <source>
        <dbReference type="RuleBase" id="RU003719"/>
    </source>
</evidence>
<dbReference type="Pfam" id="PF00389">
    <property type="entry name" value="2-Hacid_dh"/>
    <property type="match status" value="1"/>
</dbReference>
<dbReference type="GO" id="GO:0051287">
    <property type="term" value="F:NAD binding"/>
    <property type="evidence" value="ECO:0007669"/>
    <property type="project" value="InterPro"/>
</dbReference>
<gene>
    <name evidence="7" type="ORF">EH244_19455</name>
</gene>
<proteinExistence type="inferred from homology"/>
<evidence type="ECO:0000259" key="5">
    <source>
        <dbReference type="Pfam" id="PF00389"/>
    </source>
</evidence>
<dbReference type="InterPro" id="IPR036291">
    <property type="entry name" value="NAD(P)-bd_dom_sf"/>
</dbReference>
<evidence type="ECO:0000259" key="6">
    <source>
        <dbReference type="Pfam" id="PF02826"/>
    </source>
</evidence>
<feature type="domain" description="D-isomer specific 2-hydroxyacid dehydrogenase NAD-binding" evidence="6">
    <location>
        <begin position="119"/>
        <end position="296"/>
    </location>
</feature>
<evidence type="ECO:0000256" key="1">
    <source>
        <dbReference type="ARBA" id="ARBA00005854"/>
    </source>
</evidence>
<dbReference type="EMBL" id="RQXU01000011">
    <property type="protein sequence ID" value="RRH86787.1"/>
    <property type="molecule type" value="Genomic_DNA"/>
</dbReference>
<dbReference type="GO" id="GO:0016616">
    <property type="term" value="F:oxidoreductase activity, acting on the CH-OH group of donors, NAD or NADP as acceptor"/>
    <property type="evidence" value="ECO:0007669"/>
    <property type="project" value="InterPro"/>
</dbReference>
<dbReference type="InterPro" id="IPR050857">
    <property type="entry name" value="D-2-hydroxyacid_DH"/>
</dbReference>
<dbReference type="InterPro" id="IPR029753">
    <property type="entry name" value="D-isomer_DH_CS"/>
</dbReference>
<organism evidence="7 8">
    <name type="scientific">Variovorax beijingensis</name>
    <dbReference type="NCBI Taxonomy" id="2496117"/>
    <lineage>
        <taxon>Bacteria</taxon>
        <taxon>Pseudomonadati</taxon>
        <taxon>Pseudomonadota</taxon>
        <taxon>Betaproteobacteria</taxon>
        <taxon>Burkholderiales</taxon>
        <taxon>Comamonadaceae</taxon>
        <taxon>Variovorax</taxon>
    </lineage>
</organism>
<dbReference type="RefSeq" id="WP_124960004.1">
    <property type="nucleotide sequence ID" value="NZ_RQXU01000011.1"/>
</dbReference>
<dbReference type="PROSITE" id="PS00670">
    <property type="entry name" value="D_2_HYDROXYACID_DH_2"/>
    <property type="match status" value="1"/>
</dbReference>
<evidence type="ECO:0000256" key="2">
    <source>
        <dbReference type="ARBA" id="ARBA00023002"/>
    </source>
</evidence>
<feature type="domain" description="D-isomer specific 2-hydroxyacid dehydrogenase catalytic" evidence="5">
    <location>
        <begin position="9"/>
        <end position="325"/>
    </location>
</feature>
<dbReference type="SUPFAM" id="SSF51735">
    <property type="entry name" value="NAD(P)-binding Rossmann-fold domains"/>
    <property type="match status" value="1"/>
</dbReference>
<accession>A0A3P3EKD8</accession>
<dbReference type="Proteomes" id="UP000271590">
    <property type="component" value="Unassembled WGS sequence"/>
</dbReference>
<dbReference type="InterPro" id="IPR006140">
    <property type="entry name" value="D-isomer_DH_NAD-bd"/>
</dbReference>
<dbReference type="FunFam" id="3.40.50.720:FF:000203">
    <property type="entry name" value="D-3-phosphoglycerate dehydrogenase (SerA)"/>
    <property type="match status" value="1"/>
</dbReference>
<dbReference type="Gene3D" id="3.40.50.720">
    <property type="entry name" value="NAD(P)-binding Rossmann-like Domain"/>
    <property type="match status" value="2"/>
</dbReference>
<protein>
    <submittedName>
        <fullName evidence="7">Hydroxyacid dehydrogenase</fullName>
    </submittedName>
</protein>
<dbReference type="InterPro" id="IPR006139">
    <property type="entry name" value="D-isomer_2_OHA_DH_cat_dom"/>
</dbReference>
<keyword evidence="3" id="KW-0520">NAD</keyword>
<evidence type="ECO:0000256" key="3">
    <source>
        <dbReference type="ARBA" id="ARBA00023027"/>
    </source>
</evidence>
<reference evidence="7 8" key="1">
    <citation type="submission" date="2018-11" db="EMBL/GenBank/DDBJ databases">
        <title>The genome of Variovorax sp T529.</title>
        <authorList>
            <person name="Gao J."/>
        </authorList>
    </citation>
    <scope>NUCLEOTIDE SEQUENCE [LARGE SCALE GENOMIC DNA]</scope>
    <source>
        <strain evidence="7 8">T529</strain>
    </source>
</reference>
<evidence type="ECO:0000313" key="8">
    <source>
        <dbReference type="Proteomes" id="UP000271590"/>
    </source>
</evidence>
<name>A0A3P3EKD8_9BURK</name>
<comment type="caution">
    <text evidence="7">The sequence shown here is derived from an EMBL/GenBank/DDBJ whole genome shotgun (WGS) entry which is preliminary data.</text>
</comment>
<dbReference type="PANTHER" id="PTHR42789:SF1">
    <property type="entry name" value="D-ISOMER SPECIFIC 2-HYDROXYACID DEHYDROGENASE FAMILY PROTEIN (AFU_ORTHOLOGUE AFUA_6G10090)"/>
    <property type="match status" value="1"/>
</dbReference>
<evidence type="ECO:0000313" key="7">
    <source>
        <dbReference type="EMBL" id="RRH86787.1"/>
    </source>
</evidence>
<dbReference type="Pfam" id="PF02826">
    <property type="entry name" value="2-Hacid_dh_C"/>
    <property type="match status" value="1"/>
</dbReference>
<sequence>MSEHAMRTVVVTQKFFDEDTVAYLNSHGCEVRLAEMPPGKADGELSEDTLVQMLADAEGWIVGHARVTRQLLGKLPRLRVIARRGVGYERVDTQAVADLGKVAAIAVGGNDACVADHALALMLAVSHRLRESQMQMNAGSWNILTGADLYRKTVGIVGLGRIGRGVVQRLKGFEARLLAVSASPDDEWSRVNGVAHVEIDELLTSSDVVSLHAPLTPETRMLINARALARMKPTAILVNTARGGLVDDAALLDALASGRIAGAGLDVFQSESDPSCMSVTRALIALPNVIATPHSGASTREGLVRTNRIAAQCVVAVLEGRAPPSDCVIADGRHRAEPAPEQLKTPTHV</sequence>
<comment type="similarity">
    <text evidence="1 4">Belongs to the D-isomer specific 2-hydroxyacid dehydrogenase family.</text>
</comment>
<dbReference type="SUPFAM" id="SSF52283">
    <property type="entry name" value="Formate/glycerate dehydrogenase catalytic domain-like"/>
    <property type="match status" value="1"/>
</dbReference>
<dbReference type="PROSITE" id="PS00671">
    <property type="entry name" value="D_2_HYDROXYACID_DH_3"/>
    <property type="match status" value="1"/>
</dbReference>
<keyword evidence="2 4" id="KW-0560">Oxidoreductase</keyword>
<dbReference type="AlphaFoldDB" id="A0A3P3EKD8"/>
<dbReference type="CDD" id="cd12172">
    <property type="entry name" value="PGDH_like_2"/>
    <property type="match status" value="1"/>
</dbReference>